<dbReference type="EMBL" id="MW438350">
    <property type="protein sequence ID" value="QQW50400.1"/>
    <property type="molecule type" value="Genomic_DNA"/>
</dbReference>
<accession>A0A7U0KSU9</accession>
<keyword evidence="1" id="KW-0472">Membrane</keyword>
<dbReference type="GO" id="GO:0005840">
    <property type="term" value="C:ribosome"/>
    <property type="evidence" value="ECO:0007669"/>
    <property type="project" value="UniProtKB-KW"/>
</dbReference>
<dbReference type="SUPFAM" id="SSF52313">
    <property type="entry name" value="Ribosomal protein S2"/>
    <property type="match status" value="1"/>
</dbReference>
<dbReference type="AlphaFoldDB" id="A0A7U0KSU9"/>
<gene>
    <name evidence="2" type="primary">rps2</name>
</gene>
<keyword evidence="2" id="KW-0496">Mitochondrion</keyword>
<reference evidence="2" key="1">
    <citation type="journal article" date="2021" name="Genome Biol. Evol.">
        <title>Mitochondrial genome evolution in pelagophyte algae.</title>
        <authorList>
            <person name="Sibbald S.J."/>
            <person name="Lawton M."/>
            <person name="Archibald J.M."/>
        </authorList>
    </citation>
    <scope>NUCLEOTIDE SEQUENCE</scope>
    <source>
        <strain evidence="2">CCMP1510</strain>
    </source>
</reference>
<dbReference type="InterPro" id="IPR023591">
    <property type="entry name" value="Ribosomal_uS2_flav_dom_sf"/>
</dbReference>
<protein>
    <submittedName>
        <fullName evidence="2">Ribosomal protein S2</fullName>
    </submittedName>
</protein>
<keyword evidence="2" id="KW-0687">Ribonucleoprotein</keyword>
<geneLocation type="mitochondrion" evidence="2"/>
<feature type="transmembrane region" description="Helical" evidence="1">
    <location>
        <begin position="153"/>
        <end position="172"/>
    </location>
</feature>
<evidence type="ECO:0000256" key="1">
    <source>
        <dbReference type="SAM" id="Phobius"/>
    </source>
</evidence>
<keyword evidence="1" id="KW-0812">Transmembrane</keyword>
<sequence length="177" mass="20679">MKTSVLERKIVKNFLSLENCFFNKDKNKFFKKNKKYFLGFKKGLNMVDLEKSILIFFKALRLLKIFQISGLKVSFLGCPLICKESVFLISSKCKNFQVYFEKSFQDFLYEKKSSKKTHLLVIYNQPFFYKDSLKKLFVTIVLGNAFNANLVDFPILLNPFSVSSLGLFFYLIKASSK</sequence>
<dbReference type="GeneID" id="67154301"/>
<organism evidence="2">
    <name type="scientific">Aureoumbra lagunensis</name>
    <dbReference type="NCBI Taxonomy" id="44058"/>
    <lineage>
        <taxon>Eukaryota</taxon>
        <taxon>Sar</taxon>
        <taxon>Stramenopiles</taxon>
        <taxon>Ochrophyta</taxon>
        <taxon>Pelagophyceae</taxon>
        <taxon>Pelagomonadales</taxon>
        <taxon>Aureoumbra</taxon>
    </lineage>
</organism>
<keyword evidence="1" id="KW-1133">Transmembrane helix</keyword>
<keyword evidence="2" id="KW-0689">Ribosomal protein</keyword>
<dbReference type="Gene3D" id="3.40.50.10490">
    <property type="entry name" value="Glucose-6-phosphate isomerase like protein, domain 1"/>
    <property type="match status" value="1"/>
</dbReference>
<name>A0A7U0KSU9_9STRA</name>
<proteinExistence type="predicted"/>
<evidence type="ECO:0000313" key="2">
    <source>
        <dbReference type="EMBL" id="QQW50400.1"/>
    </source>
</evidence>
<dbReference type="RefSeq" id="YP_010152752.1">
    <property type="nucleotide sequence ID" value="NC_057169.1"/>
</dbReference>